<evidence type="ECO:0000313" key="3">
    <source>
        <dbReference type="Proteomes" id="UP000235371"/>
    </source>
</evidence>
<dbReference type="RefSeq" id="XP_024734373.1">
    <property type="nucleotide sequence ID" value="XM_024873199.1"/>
</dbReference>
<keyword evidence="2" id="KW-0808">Transferase</keyword>
<dbReference type="Gene3D" id="3.40.50.150">
    <property type="entry name" value="Vaccinia Virus protein VP39"/>
    <property type="match status" value="1"/>
</dbReference>
<keyword evidence="3" id="KW-1185">Reference proteome</keyword>
<accession>A0A2J6T389</accession>
<dbReference type="Proteomes" id="UP000235371">
    <property type="component" value="Unassembled WGS sequence"/>
</dbReference>
<name>A0A2J6T389_9HELO</name>
<dbReference type="GeneID" id="36581279"/>
<dbReference type="PANTHER" id="PTHR44068:SF11">
    <property type="entry name" value="GERANYL DIPHOSPHATE 2-C-METHYLTRANSFERASE"/>
    <property type="match status" value="1"/>
</dbReference>
<feature type="non-terminal residue" evidence="2">
    <location>
        <position position="226"/>
    </location>
</feature>
<evidence type="ECO:0000313" key="2">
    <source>
        <dbReference type="EMBL" id="PMD57469.1"/>
    </source>
</evidence>
<dbReference type="OrthoDB" id="540004at2759"/>
<dbReference type="InterPro" id="IPR041698">
    <property type="entry name" value="Methyltransf_25"/>
</dbReference>
<proteinExistence type="predicted"/>
<feature type="non-terminal residue" evidence="2">
    <location>
        <position position="1"/>
    </location>
</feature>
<dbReference type="InterPro" id="IPR029063">
    <property type="entry name" value="SAM-dependent_MTases_sf"/>
</dbReference>
<dbReference type="GO" id="GO:0008168">
    <property type="term" value="F:methyltransferase activity"/>
    <property type="evidence" value="ECO:0007669"/>
    <property type="project" value="UniProtKB-KW"/>
</dbReference>
<dbReference type="EMBL" id="KZ613846">
    <property type="protein sequence ID" value="PMD57469.1"/>
    <property type="molecule type" value="Genomic_DNA"/>
</dbReference>
<sequence>SPHPSKKIVEQSYDKIAPAYLEWTSSFPSPRLTYLHKLLPLLPPPASASILELGCGAGVPCTQILARHASSLIAVDISATQLELARGNVKGEGGEGRAEVEFVKSDMHALSFPDEAFDAVVGFYSIIHLPREEQVALMKRIESWLKPGGYFLANFSASACEEAWQESWLAEGSGMFWSSWDEGKTMEMVKEAGLEVLEGSVVWEDEGLVGGRNVGFLWVLGRKGGE</sequence>
<protein>
    <submittedName>
        <fullName evidence="2">S-adenosyl-L-methionine-dependent methyltransferase</fullName>
    </submittedName>
</protein>
<keyword evidence="2" id="KW-0489">Methyltransferase</keyword>
<dbReference type="SUPFAM" id="SSF53335">
    <property type="entry name" value="S-adenosyl-L-methionine-dependent methyltransferases"/>
    <property type="match status" value="1"/>
</dbReference>
<dbReference type="InterPro" id="IPR050447">
    <property type="entry name" value="Erg6_SMT_methyltransf"/>
</dbReference>
<dbReference type="InParanoid" id="A0A2J6T389"/>
<dbReference type="GO" id="GO:0032259">
    <property type="term" value="P:methylation"/>
    <property type="evidence" value="ECO:0007669"/>
    <property type="project" value="UniProtKB-KW"/>
</dbReference>
<evidence type="ECO:0000259" key="1">
    <source>
        <dbReference type="Pfam" id="PF13649"/>
    </source>
</evidence>
<dbReference type="AlphaFoldDB" id="A0A2J6T389"/>
<dbReference type="STRING" id="1095630.A0A2J6T389"/>
<dbReference type="CDD" id="cd02440">
    <property type="entry name" value="AdoMet_MTases"/>
    <property type="match status" value="1"/>
</dbReference>
<reference evidence="2 3" key="1">
    <citation type="submission" date="2016-04" db="EMBL/GenBank/DDBJ databases">
        <title>A degradative enzymes factory behind the ericoid mycorrhizal symbiosis.</title>
        <authorList>
            <consortium name="DOE Joint Genome Institute"/>
            <person name="Martino E."/>
            <person name="Morin E."/>
            <person name="Grelet G."/>
            <person name="Kuo A."/>
            <person name="Kohler A."/>
            <person name="Daghino S."/>
            <person name="Barry K."/>
            <person name="Choi C."/>
            <person name="Cichocki N."/>
            <person name="Clum A."/>
            <person name="Copeland A."/>
            <person name="Hainaut M."/>
            <person name="Haridas S."/>
            <person name="Labutti K."/>
            <person name="Lindquist E."/>
            <person name="Lipzen A."/>
            <person name="Khouja H.-R."/>
            <person name="Murat C."/>
            <person name="Ohm R."/>
            <person name="Olson A."/>
            <person name="Spatafora J."/>
            <person name="Veneault-Fourrey C."/>
            <person name="Henrissat B."/>
            <person name="Grigoriev I."/>
            <person name="Martin F."/>
            <person name="Perotto S."/>
        </authorList>
    </citation>
    <scope>NUCLEOTIDE SEQUENCE [LARGE SCALE GENOMIC DNA]</scope>
    <source>
        <strain evidence="2 3">E</strain>
    </source>
</reference>
<organism evidence="2 3">
    <name type="scientific">Hyaloscypha bicolor E</name>
    <dbReference type="NCBI Taxonomy" id="1095630"/>
    <lineage>
        <taxon>Eukaryota</taxon>
        <taxon>Fungi</taxon>
        <taxon>Dikarya</taxon>
        <taxon>Ascomycota</taxon>
        <taxon>Pezizomycotina</taxon>
        <taxon>Leotiomycetes</taxon>
        <taxon>Helotiales</taxon>
        <taxon>Hyaloscyphaceae</taxon>
        <taxon>Hyaloscypha</taxon>
        <taxon>Hyaloscypha bicolor</taxon>
    </lineage>
</organism>
<feature type="domain" description="Methyltransferase" evidence="1">
    <location>
        <begin position="50"/>
        <end position="149"/>
    </location>
</feature>
<gene>
    <name evidence="2" type="ORF">K444DRAFT_490476</name>
</gene>
<dbReference type="Pfam" id="PF13649">
    <property type="entry name" value="Methyltransf_25"/>
    <property type="match status" value="1"/>
</dbReference>
<dbReference type="PANTHER" id="PTHR44068">
    <property type="entry name" value="ZGC:194242"/>
    <property type="match status" value="1"/>
</dbReference>